<keyword evidence="4" id="KW-1185">Reference proteome</keyword>
<organism evidence="3 4">
    <name type="scientific">Trichodelitschia bisporula</name>
    <dbReference type="NCBI Taxonomy" id="703511"/>
    <lineage>
        <taxon>Eukaryota</taxon>
        <taxon>Fungi</taxon>
        <taxon>Dikarya</taxon>
        <taxon>Ascomycota</taxon>
        <taxon>Pezizomycotina</taxon>
        <taxon>Dothideomycetes</taxon>
        <taxon>Dothideomycetes incertae sedis</taxon>
        <taxon>Phaeotrichales</taxon>
        <taxon>Phaeotrichaceae</taxon>
        <taxon>Trichodelitschia</taxon>
    </lineage>
</organism>
<dbReference type="SUPFAM" id="SSF54160">
    <property type="entry name" value="Chromo domain-like"/>
    <property type="match status" value="1"/>
</dbReference>
<evidence type="ECO:0000256" key="1">
    <source>
        <dbReference type="ARBA" id="ARBA00011353"/>
    </source>
</evidence>
<comment type="subunit">
    <text evidence="1">Component of the NuA4 histone acetyltransferase complex.</text>
</comment>
<dbReference type="Gene3D" id="2.40.50.40">
    <property type="match status" value="1"/>
</dbReference>
<evidence type="ECO:0000313" key="3">
    <source>
        <dbReference type="EMBL" id="KAF2402105.1"/>
    </source>
</evidence>
<dbReference type="EMBL" id="ML996691">
    <property type="protein sequence ID" value="KAF2402105.1"/>
    <property type="molecule type" value="Genomic_DNA"/>
</dbReference>
<dbReference type="Proteomes" id="UP000799640">
    <property type="component" value="Unassembled WGS sequence"/>
</dbReference>
<feature type="domain" description="Chromo" evidence="2">
    <location>
        <begin position="82"/>
        <end position="118"/>
    </location>
</feature>
<dbReference type="PROSITE" id="PS50013">
    <property type="entry name" value="CHROMO_2"/>
    <property type="match status" value="1"/>
</dbReference>
<dbReference type="GO" id="GO:0006338">
    <property type="term" value="P:chromatin remodeling"/>
    <property type="evidence" value="ECO:0007669"/>
    <property type="project" value="UniProtKB-ARBA"/>
</dbReference>
<dbReference type="InterPro" id="IPR000953">
    <property type="entry name" value="Chromo/chromo_shadow_dom"/>
</dbReference>
<dbReference type="OrthoDB" id="3929326at2759"/>
<dbReference type="AlphaFoldDB" id="A0A6G1I299"/>
<proteinExistence type="predicted"/>
<sequence>MLDARNVATNRPSRKLDHRNLGRFKVIDIGKNGSAVKLELPPSFKIFPWFHPVLLHHADPPVLGQEEEEPGPLEVHEGEAEWEVEEVLNSRVFKGKKDPLTGKREYLQYMVKWRGWPD</sequence>
<reference evidence="3" key="1">
    <citation type="journal article" date="2020" name="Stud. Mycol.">
        <title>101 Dothideomycetes genomes: a test case for predicting lifestyles and emergence of pathogens.</title>
        <authorList>
            <person name="Haridas S."/>
            <person name="Albert R."/>
            <person name="Binder M."/>
            <person name="Bloem J."/>
            <person name="Labutti K."/>
            <person name="Salamov A."/>
            <person name="Andreopoulos B."/>
            <person name="Baker S."/>
            <person name="Barry K."/>
            <person name="Bills G."/>
            <person name="Bluhm B."/>
            <person name="Cannon C."/>
            <person name="Castanera R."/>
            <person name="Culley D."/>
            <person name="Daum C."/>
            <person name="Ezra D."/>
            <person name="Gonzalez J."/>
            <person name="Henrissat B."/>
            <person name="Kuo A."/>
            <person name="Liang C."/>
            <person name="Lipzen A."/>
            <person name="Lutzoni F."/>
            <person name="Magnuson J."/>
            <person name="Mondo S."/>
            <person name="Nolan M."/>
            <person name="Ohm R."/>
            <person name="Pangilinan J."/>
            <person name="Park H.-J."/>
            <person name="Ramirez L."/>
            <person name="Alfaro M."/>
            <person name="Sun H."/>
            <person name="Tritt A."/>
            <person name="Yoshinaga Y."/>
            <person name="Zwiers L.-H."/>
            <person name="Turgeon B."/>
            <person name="Goodwin S."/>
            <person name="Spatafora J."/>
            <person name="Crous P."/>
            <person name="Grigoriev I."/>
        </authorList>
    </citation>
    <scope>NUCLEOTIDE SEQUENCE</scope>
    <source>
        <strain evidence="3">CBS 262.69</strain>
    </source>
</reference>
<evidence type="ECO:0000313" key="4">
    <source>
        <dbReference type="Proteomes" id="UP000799640"/>
    </source>
</evidence>
<name>A0A6G1I299_9PEZI</name>
<gene>
    <name evidence="3" type="ORF">EJ06DRAFT_460948</name>
</gene>
<dbReference type="InterPro" id="IPR016197">
    <property type="entry name" value="Chromo-like_dom_sf"/>
</dbReference>
<accession>A0A6G1I299</accession>
<evidence type="ECO:0000259" key="2">
    <source>
        <dbReference type="PROSITE" id="PS50013"/>
    </source>
</evidence>
<protein>
    <recommendedName>
        <fullName evidence="2">Chromo domain-containing protein</fullName>
    </recommendedName>
</protein>
<feature type="non-terminal residue" evidence="3">
    <location>
        <position position="118"/>
    </location>
</feature>